<name>A0A345CVT9_9GAMM</name>
<dbReference type="InterPro" id="IPR016155">
    <property type="entry name" value="Mopterin_synth/thiamin_S_b"/>
</dbReference>
<dbReference type="InterPro" id="IPR010035">
    <property type="entry name" value="Thi_S"/>
</dbReference>
<dbReference type="AlphaFoldDB" id="A0A345CVT9"/>
<dbReference type="CDD" id="cd00565">
    <property type="entry name" value="Ubl_ThiS"/>
    <property type="match status" value="1"/>
</dbReference>
<evidence type="ECO:0000313" key="1">
    <source>
        <dbReference type="EMBL" id="AXF77556.1"/>
    </source>
</evidence>
<protein>
    <submittedName>
        <fullName evidence="1">Sulfur carrier protein ThiS</fullName>
    </submittedName>
</protein>
<dbReference type="NCBIfam" id="TIGR01683">
    <property type="entry name" value="thiS"/>
    <property type="match status" value="1"/>
</dbReference>
<proteinExistence type="predicted"/>
<gene>
    <name evidence="1" type="ORF">AV903_18370</name>
</gene>
<dbReference type="InterPro" id="IPR012675">
    <property type="entry name" value="Beta-grasp_dom_sf"/>
</dbReference>
<dbReference type="PANTHER" id="PTHR34472:SF1">
    <property type="entry name" value="SULFUR CARRIER PROTEIN THIS"/>
    <property type="match status" value="1"/>
</dbReference>
<dbReference type="SUPFAM" id="SSF54285">
    <property type="entry name" value="MoaD/ThiS"/>
    <property type="match status" value="1"/>
</dbReference>
<dbReference type="Pfam" id="PF02597">
    <property type="entry name" value="ThiS"/>
    <property type="match status" value="1"/>
</dbReference>
<dbReference type="Gene3D" id="3.10.20.30">
    <property type="match status" value="1"/>
</dbReference>
<reference evidence="1 2" key="1">
    <citation type="submission" date="2016-01" db="EMBL/GenBank/DDBJ databases">
        <authorList>
            <person name="Oliw E.H."/>
        </authorList>
    </citation>
    <scope>NUCLEOTIDE SEQUENCE [LARGE SCALE GENOMIC DNA]</scope>
    <source>
        <strain evidence="1 2">MDcuke</strain>
    </source>
</reference>
<accession>A0A345CVT9</accession>
<dbReference type="EMBL" id="CP013970">
    <property type="protein sequence ID" value="AXF77556.1"/>
    <property type="molecule type" value="Genomic_DNA"/>
</dbReference>
<dbReference type="PANTHER" id="PTHR34472">
    <property type="entry name" value="SULFUR CARRIER PROTEIN THIS"/>
    <property type="match status" value="1"/>
</dbReference>
<dbReference type="InterPro" id="IPR003749">
    <property type="entry name" value="ThiS/MoaD-like"/>
</dbReference>
<organism evidence="1 2">
    <name type="scientific">Erwinia tracheiphila</name>
    <dbReference type="NCBI Taxonomy" id="65700"/>
    <lineage>
        <taxon>Bacteria</taxon>
        <taxon>Pseudomonadati</taxon>
        <taxon>Pseudomonadota</taxon>
        <taxon>Gammaproteobacteria</taxon>
        <taxon>Enterobacterales</taxon>
        <taxon>Erwiniaceae</taxon>
        <taxon>Erwinia</taxon>
    </lineage>
</organism>
<sequence>MAASKPGERSILNVALYARYAEVALNIIINDEAFTLPATLTLAALLQQLSYPSSGVALAVNQHVVPRDRWADRYLQEGDELVIFQAIAGG</sequence>
<dbReference type="Proteomes" id="UP000264980">
    <property type="component" value="Chromosome"/>
</dbReference>
<evidence type="ECO:0000313" key="2">
    <source>
        <dbReference type="Proteomes" id="UP000264980"/>
    </source>
</evidence>